<feature type="transmembrane region" description="Helical" evidence="2">
    <location>
        <begin position="12"/>
        <end position="36"/>
    </location>
</feature>
<feature type="region of interest" description="Disordered" evidence="1">
    <location>
        <begin position="581"/>
        <end position="603"/>
    </location>
</feature>
<evidence type="ECO:0008006" key="5">
    <source>
        <dbReference type="Google" id="ProtNLM"/>
    </source>
</evidence>
<sequence length="603" mass="69153">MAFKFIKKRWQKILAVELIGLAIIVFVIGLLINIYWSPIVSDRLKTIVNNSSDGLYKIDFSDAQLHFLQGKIVIHNINLRPDTATYNRLRSRGLAPNNLIELRLKRLVLKNIHPLRLYFKKELEIGDVIFSAPNVHVTYQLNHLTDTVAKDKRTLYQQIASTLKKVHIGNILFNDVELKYEDRHTAQPKITELRELNFNAIDFLVDSASQFNKKRYLYCSDVTAELYNYIGKSANCLYSYSAKEISFSTKTSQLKAYKCSLVATRKLTEFFKYTYRDQFVFNLDSLQINHFDFQGYNKYHNVHASTVSLTNGGLNIFGNPRLNPKKVNADRINSFPNQAIFNIPIDLKIDTVKVKNIDLVYREYGVKTNREGHIGFYDIAGNMLNITNNKEAVKLNPVTLVKFKSRFMKKAPIETEFTFDLADSLRSYSYKGSLGVMKLSDANPIAVPLGSLSVNGGQCKGLFFDIKADKNSSRGKVTFLYSNLRVHLLKADTVNEKMHHLRIASIIANNGILKRNNPDTIDAEPRSAILNLPRPKNFPFFKTMLQTLISGIKPCTGFDEKTQQAVKARMAQHEIDKALRKQKKALRKARKDREKARRNFYKK</sequence>
<keyword evidence="2" id="KW-0472">Membrane</keyword>
<dbReference type="Proteomes" id="UP000429232">
    <property type="component" value="Chromosome"/>
</dbReference>
<gene>
    <name evidence="3" type="ORF">GO620_011385</name>
</gene>
<dbReference type="KEGG" id="mgik:GO620_011385"/>
<keyword evidence="2" id="KW-1133">Transmembrane helix</keyword>
<organism evidence="3 4">
    <name type="scientific">Mucilaginibacter ginkgonis</name>
    <dbReference type="NCBI Taxonomy" id="2682091"/>
    <lineage>
        <taxon>Bacteria</taxon>
        <taxon>Pseudomonadati</taxon>
        <taxon>Bacteroidota</taxon>
        <taxon>Sphingobacteriia</taxon>
        <taxon>Sphingobacteriales</taxon>
        <taxon>Sphingobacteriaceae</taxon>
        <taxon>Mucilaginibacter</taxon>
    </lineage>
</organism>
<evidence type="ECO:0000313" key="3">
    <source>
        <dbReference type="EMBL" id="QQL48779.1"/>
    </source>
</evidence>
<evidence type="ECO:0000256" key="1">
    <source>
        <dbReference type="SAM" id="MobiDB-lite"/>
    </source>
</evidence>
<accession>A0A6I4I463</accession>
<evidence type="ECO:0000256" key="2">
    <source>
        <dbReference type="SAM" id="Phobius"/>
    </source>
</evidence>
<dbReference type="AlphaFoldDB" id="A0A6I4I463"/>
<protein>
    <recommendedName>
        <fullName evidence="5">AsmA-like protein</fullName>
    </recommendedName>
</protein>
<evidence type="ECO:0000313" key="4">
    <source>
        <dbReference type="Proteomes" id="UP000429232"/>
    </source>
</evidence>
<dbReference type="RefSeq" id="WP_157525484.1">
    <property type="nucleotide sequence ID" value="NZ_CP066775.1"/>
</dbReference>
<keyword evidence="2" id="KW-0812">Transmembrane</keyword>
<proteinExistence type="predicted"/>
<name>A0A6I4I463_9SPHI</name>
<reference evidence="3 4" key="1">
    <citation type="submission" date="2020-12" db="EMBL/GenBank/DDBJ databases">
        <title>HMF7856_wgs.fasta genome submission.</title>
        <authorList>
            <person name="Kang H."/>
            <person name="Kim H."/>
            <person name="Joh K."/>
        </authorList>
    </citation>
    <scope>NUCLEOTIDE SEQUENCE [LARGE SCALE GENOMIC DNA]</scope>
    <source>
        <strain evidence="3 4">HMF7856</strain>
    </source>
</reference>
<dbReference type="EMBL" id="CP066775">
    <property type="protein sequence ID" value="QQL48779.1"/>
    <property type="molecule type" value="Genomic_DNA"/>
</dbReference>
<keyword evidence="4" id="KW-1185">Reference proteome</keyword>
<feature type="compositionally biased region" description="Basic residues" evidence="1">
    <location>
        <begin position="581"/>
        <end position="590"/>
    </location>
</feature>